<evidence type="ECO:0000256" key="5">
    <source>
        <dbReference type="ARBA" id="ARBA00023136"/>
    </source>
</evidence>
<evidence type="ECO:0000256" key="4">
    <source>
        <dbReference type="ARBA" id="ARBA00022679"/>
    </source>
</evidence>
<reference evidence="7" key="1">
    <citation type="submission" date="2020-02" db="EMBL/GenBank/DDBJ databases">
        <authorList>
            <person name="Meier V. D."/>
        </authorList>
    </citation>
    <scope>NUCLEOTIDE SEQUENCE</scope>
    <source>
        <strain evidence="7">AVDCRST_MAG40</strain>
    </source>
</reference>
<feature type="transmembrane region" description="Helical" evidence="6">
    <location>
        <begin position="6"/>
        <end position="28"/>
    </location>
</feature>
<evidence type="ECO:0000256" key="6">
    <source>
        <dbReference type="SAM" id="Phobius"/>
    </source>
</evidence>
<dbReference type="AlphaFoldDB" id="A0A6J4MHP3"/>
<evidence type="ECO:0000256" key="3">
    <source>
        <dbReference type="ARBA" id="ARBA00022676"/>
    </source>
</evidence>
<evidence type="ECO:0008006" key="8">
    <source>
        <dbReference type="Google" id="ProtNLM"/>
    </source>
</evidence>
<dbReference type="PANTHER" id="PTHR43646:SF2">
    <property type="entry name" value="GLYCOSYLTRANSFERASE 2-LIKE DOMAIN-CONTAINING PROTEIN"/>
    <property type="match status" value="1"/>
</dbReference>
<keyword evidence="2" id="KW-1003">Cell membrane</keyword>
<keyword evidence="3" id="KW-0328">Glycosyltransferase</keyword>
<accession>A0A6J4MHP3</accession>
<sequence length="372" mass="40063">MLVALVASAAILTVWVGYPLIIAGLAALRRDGAPATDDLPPVTVVVATRDDPAVVRQRVADVLAGDYPADRLDVVVGLDVGGGAPDVARFGELDARVRLVAGDAPGGKAATLNAAVRAATGEVLVFTDAGQRFDRAAIRHLVGGLRQARTAAASGRLEIPAGEDGPSLSERYWRYERWVRRSEARVHSPVGVTGAVYAMRRARWTPLPAGLILDDLWVPMRLVLDGHRVGFVDAARARDTRRFDAQQEFRRKARTLTGVVQLCAWMPGVLLPWRNPIWAQFVAHKLLRLLTPYLLVVAALGASVELVLRLRTAPRLAAAVAVGVAAVALLVAARPALRRRVRGAAEQMLALQLAVVVATVNGARGRWDVWHR</sequence>
<keyword evidence="6" id="KW-1133">Transmembrane helix</keyword>
<evidence type="ECO:0000256" key="2">
    <source>
        <dbReference type="ARBA" id="ARBA00022475"/>
    </source>
</evidence>
<feature type="transmembrane region" description="Helical" evidence="6">
    <location>
        <begin position="316"/>
        <end position="337"/>
    </location>
</feature>
<dbReference type="SUPFAM" id="SSF53448">
    <property type="entry name" value="Nucleotide-diphospho-sugar transferases"/>
    <property type="match status" value="1"/>
</dbReference>
<protein>
    <recommendedName>
        <fullName evidence="8">Glycosyltransferase 2-like domain-containing protein</fullName>
    </recommendedName>
</protein>
<keyword evidence="4" id="KW-0808">Transferase</keyword>
<keyword evidence="5 6" id="KW-0472">Membrane</keyword>
<feature type="transmembrane region" description="Helical" evidence="6">
    <location>
        <begin position="290"/>
        <end position="310"/>
    </location>
</feature>
<dbReference type="GO" id="GO:0005886">
    <property type="term" value="C:plasma membrane"/>
    <property type="evidence" value="ECO:0007669"/>
    <property type="project" value="UniProtKB-SubCell"/>
</dbReference>
<keyword evidence="6" id="KW-0812">Transmembrane</keyword>
<evidence type="ECO:0000313" key="7">
    <source>
        <dbReference type="EMBL" id="CAA9359644.1"/>
    </source>
</evidence>
<gene>
    <name evidence="7" type="ORF">AVDCRST_MAG40-3394</name>
</gene>
<proteinExistence type="predicted"/>
<dbReference type="EMBL" id="CADCTX010000937">
    <property type="protein sequence ID" value="CAA9359644.1"/>
    <property type="molecule type" value="Genomic_DNA"/>
</dbReference>
<evidence type="ECO:0000256" key="1">
    <source>
        <dbReference type="ARBA" id="ARBA00004236"/>
    </source>
</evidence>
<dbReference type="Pfam" id="PF13641">
    <property type="entry name" value="Glyco_tranf_2_3"/>
    <property type="match status" value="1"/>
</dbReference>
<comment type="subcellular location">
    <subcellularLocation>
        <location evidence="1">Cell membrane</location>
    </subcellularLocation>
</comment>
<name>A0A6J4MHP3_9BACT</name>
<dbReference type="InterPro" id="IPR029044">
    <property type="entry name" value="Nucleotide-diphossugar_trans"/>
</dbReference>
<dbReference type="PANTHER" id="PTHR43646">
    <property type="entry name" value="GLYCOSYLTRANSFERASE"/>
    <property type="match status" value="1"/>
</dbReference>
<dbReference type="GO" id="GO:0016757">
    <property type="term" value="F:glycosyltransferase activity"/>
    <property type="evidence" value="ECO:0007669"/>
    <property type="project" value="UniProtKB-KW"/>
</dbReference>
<organism evidence="7">
    <name type="scientific">uncultured Gemmatimonadaceae bacterium</name>
    <dbReference type="NCBI Taxonomy" id="246130"/>
    <lineage>
        <taxon>Bacteria</taxon>
        <taxon>Pseudomonadati</taxon>
        <taxon>Gemmatimonadota</taxon>
        <taxon>Gemmatimonadia</taxon>
        <taxon>Gemmatimonadales</taxon>
        <taxon>Gemmatimonadaceae</taxon>
        <taxon>environmental samples</taxon>
    </lineage>
</organism>
<dbReference type="Gene3D" id="3.90.550.10">
    <property type="entry name" value="Spore Coat Polysaccharide Biosynthesis Protein SpsA, Chain A"/>
    <property type="match status" value="1"/>
</dbReference>